<dbReference type="CDD" id="cd14726">
    <property type="entry name" value="TraB_PrgY-like"/>
    <property type="match status" value="1"/>
</dbReference>
<keyword evidence="3" id="KW-1185">Reference proteome</keyword>
<dbReference type="Pfam" id="PF01963">
    <property type="entry name" value="TraB_PrgY_gumN"/>
    <property type="match status" value="2"/>
</dbReference>
<organism evidence="2 3">
    <name type="scientific">Micractinium conductrix</name>
    <dbReference type="NCBI Taxonomy" id="554055"/>
    <lineage>
        <taxon>Eukaryota</taxon>
        <taxon>Viridiplantae</taxon>
        <taxon>Chlorophyta</taxon>
        <taxon>core chlorophytes</taxon>
        <taxon>Trebouxiophyceae</taxon>
        <taxon>Chlorellales</taxon>
        <taxon>Chlorellaceae</taxon>
        <taxon>Chlorella clade</taxon>
        <taxon>Micractinium</taxon>
    </lineage>
</organism>
<evidence type="ECO:0000256" key="1">
    <source>
        <dbReference type="SAM" id="MobiDB-lite"/>
    </source>
</evidence>
<feature type="compositionally biased region" description="Gly residues" evidence="1">
    <location>
        <begin position="154"/>
        <end position="168"/>
    </location>
</feature>
<dbReference type="PANTHER" id="PTHR21530:SF0">
    <property type="entry name" value="TRAB FAMILY PROTEIN"/>
    <property type="match status" value="1"/>
</dbReference>
<comment type="caution">
    <text evidence="2">The sequence shown here is derived from an EMBL/GenBank/DDBJ whole genome shotgun (WGS) entry which is preliminary data.</text>
</comment>
<dbReference type="OrthoDB" id="48306at2759"/>
<feature type="region of interest" description="Disordered" evidence="1">
    <location>
        <begin position="147"/>
        <end position="168"/>
    </location>
</feature>
<dbReference type="AlphaFoldDB" id="A0A2P6V7H1"/>
<name>A0A2P6V7H1_9CHLO</name>
<evidence type="ECO:0000313" key="3">
    <source>
        <dbReference type="Proteomes" id="UP000239649"/>
    </source>
</evidence>
<dbReference type="InterPro" id="IPR002816">
    <property type="entry name" value="TraB/PrgY/GumN_fam"/>
</dbReference>
<dbReference type="Proteomes" id="UP000239649">
    <property type="component" value="Unassembled WGS sequence"/>
</dbReference>
<proteinExistence type="predicted"/>
<dbReference type="EMBL" id="LHPF02000022">
    <property type="protein sequence ID" value="PSC70033.1"/>
    <property type="molecule type" value="Genomic_DNA"/>
</dbReference>
<protein>
    <submittedName>
        <fullName evidence="2">TraB domain-containing isoform X1</fullName>
    </submittedName>
</protein>
<gene>
    <name evidence="2" type="ORF">C2E20_6478</name>
</gene>
<dbReference type="InterPro" id="IPR046345">
    <property type="entry name" value="TraB_PrgY-like"/>
</dbReference>
<dbReference type="PANTHER" id="PTHR21530">
    <property type="entry name" value="PHEROMONE SHUTDOWN PROTEIN"/>
    <property type="match status" value="1"/>
</dbReference>
<sequence>MRPLVLAATRQAPLVQGPPQSYDHRALRDSSAALLARLGGQHAQLLPLVQQGNLVALERPASYVERREDGYREPELLFLVGTAHVSQQSAADVRRVVQAVQPDALVVELCRSRQAVMYPAPEGQQRQDVQQQQGAAGALQSLGSGSSIDEAAGGQQGSGSGSGSGGGKVSTARNLLSLSGGGLLPAFQRSMELGGASALLLRLLLGRLSARMAGSLGVSSGAEFVAAREEAEVLAAQLVLGDRPIEITLQRAWDALSWRQRLRLGTELAEGLLSVQQGSLEEAAVERLKEDDAVSLLFAALGQQYPELVAPLIHERDLYLAWSLKRSKAVNGARAVVGVVGKGHLRGVCYALTHDAAGAQLRFSDLVGGKNVKADRARARAAAAGRFALETVVVGAAWAAWTALQQ</sequence>
<accession>A0A2P6V7H1</accession>
<evidence type="ECO:0000313" key="2">
    <source>
        <dbReference type="EMBL" id="PSC70033.1"/>
    </source>
</evidence>
<reference evidence="2 3" key="1">
    <citation type="journal article" date="2018" name="Plant J.">
        <title>Genome sequences of Chlorella sorokiniana UTEX 1602 and Micractinium conductrix SAG 241.80: implications to maltose excretion by a green alga.</title>
        <authorList>
            <person name="Arriola M.B."/>
            <person name="Velmurugan N."/>
            <person name="Zhang Y."/>
            <person name="Plunkett M.H."/>
            <person name="Hondzo H."/>
            <person name="Barney B.M."/>
        </authorList>
    </citation>
    <scope>NUCLEOTIDE SEQUENCE [LARGE SCALE GENOMIC DNA]</scope>
    <source>
        <strain evidence="2 3">SAG 241.80</strain>
    </source>
</reference>